<name>A0A834YWQ4_TETSI</name>
<sequence length="367" mass="41685">MAYMVELVFCFKGNGGKRTDINTVSEVIKQALAKVLVYYYPLAGSLTLNSDRKLMVNCTGEGVPFAEAISDSEIEVLGDVTLLNDLSKLRNLVLTFDSAGNVTELPLLTVQCYDMEEILDEFTLRLEQQYQRQGIVGFLYKTVNFVTNLKLRHNIATKIQAIKKSIVEVSARRQRYGLNCLEQTSNSNSKIDTMHDLRQNALLLEEAELVGINESREKLIRCLVEGKSRLEVVSVWSMVSLATSQPIWLGRVLEDIGLKQGKATPLFCDNKSTILISKNPIYQSRTKHIAIKHHFIRESVEDDEIQLKYCKTDDQVADIFTKALPKDKFQYFREMLGVQQQGIKGNVKTLMPFVFLFSVLLRFLLVL</sequence>
<evidence type="ECO:0000313" key="3">
    <source>
        <dbReference type="Proteomes" id="UP000655225"/>
    </source>
</evidence>
<dbReference type="InterPro" id="IPR023213">
    <property type="entry name" value="CAT-like_dom_sf"/>
</dbReference>
<keyword evidence="1" id="KW-0812">Transmembrane</keyword>
<protein>
    <submittedName>
        <fullName evidence="2">Uncharacterized protein</fullName>
    </submittedName>
</protein>
<evidence type="ECO:0000313" key="2">
    <source>
        <dbReference type="EMBL" id="KAF8394001.1"/>
    </source>
</evidence>
<keyword evidence="1" id="KW-0472">Membrane</keyword>
<dbReference type="AlphaFoldDB" id="A0A834YWQ4"/>
<feature type="transmembrane region" description="Helical" evidence="1">
    <location>
        <begin position="349"/>
        <end position="366"/>
    </location>
</feature>
<keyword evidence="3" id="KW-1185">Reference proteome</keyword>
<dbReference type="EMBL" id="JABCRI010000014">
    <property type="protein sequence ID" value="KAF8394001.1"/>
    <property type="molecule type" value="Genomic_DNA"/>
</dbReference>
<comment type="caution">
    <text evidence="2">The sequence shown here is derived from an EMBL/GenBank/DDBJ whole genome shotgun (WGS) entry which is preliminary data.</text>
</comment>
<evidence type="ECO:0000256" key="1">
    <source>
        <dbReference type="SAM" id="Phobius"/>
    </source>
</evidence>
<dbReference type="Gene3D" id="1.20.5.4130">
    <property type="match status" value="1"/>
</dbReference>
<dbReference type="PANTHER" id="PTHR19338:SF32">
    <property type="entry name" value="OS06G0287500 PROTEIN"/>
    <property type="match status" value="1"/>
</dbReference>
<proteinExistence type="predicted"/>
<dbReference type="PANTHER" id="PTHR19338">
    <property type="entry name" value="TRANSLOCASE OF INNER MITOCHONDRIAL MEMBRANE 13 HOMOLOG"/>
    <property type="match status" value="1"/>
</dbReference>
<accession>A0A834YWQ4</accession>
<dbReference type="CDD" id="cd09272">
    <property type="entry name" value="RNase_HI_RT_Ty1"/>
    <property type="match status" value="1"/>
</dbReference>
<gene>
    <name evidence="2" type="ORF">HHK36_020203</name>
</gene>
<dbReference type="Pfam" id="PF02458">
    <property type="entry name" value="Transferase"/>
    <property type="match status" value="1"/>
</dbReference>
<dbReference type="Gene3D" id="3.30.559.10">
    <property type="entry name" value="Chloramphenicol acetyltransferase-like domain"/>
    <property type="match status" value="1"/>
</dbReference>
<dbReference type="OrthoDB" id="2551793at2759"/>
<organism evidence="2 3">
    <name type="scientific">Tetracentron sinense</name>
    <name type="common">Spur-leaf</name>
    <dbReference type="NCBI Taxonomy" id="13715"/>
    <lineage>
        <taxon>Eukaryota</taxon>
        <taxon>Viridiplantae</taxon>
        <taxon>Streptophyta</taxon>
        <taxon>Embryophyta</taxon>
        <taxon>Tracheophyta</taxon>
        <taxon>Spermatophyta</taxon>
        <taxon>Magnoliopsida</taxon>
        <taxon>Trochodendrales</taxon>
        <taxon>Trochodendraceae</taxon>
        <taxon>Tetracentron</taxon>
    </lineage>
</organism>
<dbReference type="Proteomes" id="UP000655225">
    <property type="component" value="Unassembled WGS sequence"/>
</dbReference>
<keyword evidence="1" id="KW-1133">Transmembrane helix</keyword>
<reference evidence="2 3" key="1">
    <citation type="submission" date="2020-04" db="EMBL/GenBank/DDBJ databases">
        <title>Plant Genome Project.</title>
        <authorList>
            <person name="Zhang R.-G."/>
        </authorList>
    </citation>
    <scope>NUCLEOTIDE SEQUENCE [LARGE SCALE GENOMIC DNA]</scope>
    <source>
        <strain evidence="2">YNK0</strain>
        <tissue evidence="2">Leaf</tissue>
    </source>
</reference>